<evidence type="ECO:0000313" key="2">
    <source>
        <dbReference type="EMBL" id="KAG9277702.1"/>
    </source>
</evidence>
<gene>
    <name evidence="2" type="ORF">AMEX_G7733</name>
</gene>
<dbReference type="GO" id="GO:0015074">
    <property type="term" value="P:DNA integration"/>
    <property type="evidence" value="ECO:0007669"/>
    <property type="project" value="InterPro"/>
</dbReference>
<proteinExistence type="predicted"/>
<dbReference type="GO" id="GO:0003676">
    <property type="term" value="F:nucleic acid binding"/>
    <property type="evidence" value="ECO:0007669"/>
    <property type="project" value="InterPro"/>
</dbReference>
<dbReference type="PROSITE" id="PS50994">
    <property type="entry name" value="INTEGRASE"/>
    <property type="match status" value="1"/>
</dbReference>
<dbReference type="Gene3D" id="3.30.420.10">
    <property type="entry name" value="Ribonuclease H-like superfamily/Ribonuclease H"/>
    <property type="match status" value="1"/>
</dbReference>
<sequence>MEGEEERQQDTLRRHLLSRLLSKLELGLTREPVDLDYMEFTCRQELYLCNALSRHIDMPTEILHALQDLFRLVTEHIECISGRNRYVETLPGQMGRPKLDIERETLEEFLETDLPVPCIAKMMGVSIRTVFRRMQQFGLLARRYSSMSDEELDRVVQDVKNEMPMAGYRMVKGRLRSLGVHVQWRRVAASLHRVDSLGIISRLAGLGCVVCRTYSVRGPLSLWHVDTNHKLIRYNIVLFGAVDGYSRKVMCLRVATNNLASTAFAAFKEATEKHGIPSRVRADQGVENVEIARFMFNVRGTDRGSFMSGKSVHNQRIERLWRDVKTCVTSKYQNMLQSLERDQLLDVCSSEDLFAVHAVFLPKLRKDLESFVDGWNNHPIRTENNMTPEQLWYCGIRETSIDQPENVEDLEEPDIDWDIATNHDGEIDGEIVVPQIESHLNEGQIQVVQSLIEQSDPDLPARDLYLTCREYILAQGE</sequence>
<dbReference type="SUPFAM" id="SSF53098">
    <property type="entry name" value="Ribonuclease H-like"/>
    <property type="match status" value="1"/>
</dbReference>
<dbReference type="Proteomes" id="UP000752171">
    <property type="component" value="Unassembled WGS sequence"/>
</dbReference>
<dbReference type="InterPro" id="IPR001584">
    <property type="entry name" value="Integrase_cat-core"/>
</dbReference>
<accession>A0A8T2M6Z6</accession>
<dbReference type="PANTHER" id="PTHR46791">
    <property type="entry name" value="EXPRESSED PROTEIN"/>
    <property type="match status" value="1"/>
</dbReference>
<organism evidence="2 3">
    <name type="scientific">Astyanax mexicanus</name>
    <name type="common">Blind cave fish</name>
    <name type="synonym">Astyanax fasciatus mexicanus</name>
    <dbReference type="NCBI Taxonomy" id="7994"/>
    <lineage>
        <taxon>Eukaryota</taxon>
        <taxon>Metazoa</taxon>
        <taxon>Chordata</taxon>
        <taxon>Craniata</taxon>
        <taxon>Vertebrata</taxon>
        <taxon>Euteleostomi</taxon>
        <taxon>Actinopterygii</taxon>
        <taxon>Neopterygii</taxon>
        <taxon>Teleostei</taxon>
        <taxon>Ostariophysi</taxon>
        <taxon>Characiformes</taxon>
        <taxon>Characoidei</taxon>
        <taxon>Acestrorhamphidae</taxon>
        <taxon>Acestrorhamphinae</taxon>
        <taxon>Astyanax</taxon>
    </lineage>
</organism>
<evidence type="ECO:0000313" key="3">
    <source>
        <dbReference type="Proteomes" id="UP000752171"/>
    </source>
</evidence>
<dbReference type="InterPro" id="IPR036397">
    <property type="entry name" value="RNaseH_sf"/>
</dbReference>
<dbReference type="PANTHER" id="PTHR46791:SF11">
    <property type="entry name" value="INTEGRASE CATALYTIC DOMAIN-CONTAINING PROTEIN"/>
    <property type="match status" value="1"/>
</dbReference>
<dbReference type="Pfam" id="PF24764">
    <property type="entry name" value="rva_4"/>
    <property type="match status" value="1"/>
</dbReference>
<reference evidence="2 3" key="1">
    <citation type="submission" date="2021-07" db="EMBL/GenBank/DDBJ databases">
        <authorList>
            <person name="Imarazene B."/>
            <person name="Zahm M."/>
            <person name="Klopp C."/>
            <person name="Cabau C."/>
            <person name="Beille S."/>
            <person name="Jouanno E."/>
            <person name="Castinel A."/>
            <person name="Lluch J."/>
            <person name="Gil L."/>
            <person name="Kuchtly C."/>
            <person name="Lopez Roques C."/>
            <person name="Donnadieu C."/>
            <person name="Parrinello H."/>
            <person name="Journot L."/>
            <person name="Du K."/>
            <person name="Schartl M."/>
            <person name="Retaux S."/>
            <person name="Guiguen Y."/>
        </authorList>
    </citation>
    <scope>NUCLEOTIDE SEQUENCE [LARGE SCALE GENOMIC DNA]</scope>
    <source>
        <strain evidence="2">Pach_M1</strain>
        <tissue evidence="2">Testis</tissue>
    </source>
</reference>
<dbReference type="InterPro" id="IPR058913">
    <property type="entry name" value="Integrase_dom_put"/>
</dbReference>
<name>A0A8T2M6Z6_ASTMX</name>
<dbReference type="EMBL" id="JAICCE010000005">
    <property type="protein sequence ID" value="KAG9277702.1"/>
    <property type="molecule type" value="Genomic_DNA"/>
</dbReference>
<dbReference type="InterPro" id="IPR012337">
    <property type="entry name" value="RNaseH-like_sf"/>
</dbReference>
<comment type="caution">
    <text evidence="2">The sequence shown here is derived from an EMBL/GenBank/DDBJ whole genome shotgun (WGS) entry which is preliminary data.</text>
</comment>
<dbReference type="AlphaFoldDB" id="A0A8T2M6Z6"/>
<evidence type="ECO:0000259" key="1">
    <source>
        <dbReference type="PROSITE" id="PS50994"/>
    </source>
</evidence>
<protein>
    <recommendedName>
        <fullName evidence="1">Integrase catalytic domain-containing protein</fullName>
    </recommendedName>
</protein>
<feature type="domain" description="Integrase catalytic" evidence="1">
    <location>
        <begin position="215"/>
        <end position="396"/>
    </location>
</feature>